<organism evidence="2 3">
    <name type="scientific">Scleromatobacter humisilvae</name>
    <dbReference type="NCBI Taxonomy" id="2897159"/>
    <lineage>
        <taxon>Bacteria</taxon>
        <taxon>Pseudomonadati</taxon>
        <taxon>Pseudomonadota</taxon>
        <taxon>Betaproteobacteria</taxon>
        <taxon>Burkholderiales</taxon>
        <taxon>Sphaerotilaceae</taxon>
        <taxon>Scleromatobacter</taxon>
    </lineage>
</organism>
<evidence type="ECO:0000256" key="1">
    <source>
        <dbReference type="SAM" id="SignalP"/>
    </source>
</evidence>
<evidence type="ECO:0000313" key="2">
    <source>
        <dbReference type="EMBL" id="MCK9687315.1"/>
    </source>
</evidence>
<sequence length="352" mass="38290">MSRIIFAALLALGAQSTCAALSFMSEGSECDGALKTLSTISSSSQADSLRLGLSITRETWSKMQQNFKGDVTIPIGDIPVSIGSNYDAVQEAQTLMRYKYSLADDFSQQAMYVNQRIDESAYTAYRDCITKDKRGVFILLKSVEGDTIHGTWYFNSSLDDVVIRKAVLHFGDNAKNATDAPVTWPEVHATGQSDFTLIRTKPGNINVTIELQGTGGSKYKETAALRPIVEPPKLRTATYAYATPVVQDTEFNARYTRTIGVVHMCVNPTHDKGRIISLKTEITRYETTASVLGLETVSGVYDPVSPSAKTVCGDVGCRGYTYSDGSAQVSNCSGHGKATSVEQYISAWTDVK</sequence>
<feature type="signal peptide" evidence="1">
    <location>
        <begin position="1"/>
        <end position="19"/>
    </location>
</feature>
<keyword evidence="1" id="KW-0732">Signal</keyword>
<protein>
    <submittedName>
        <fullName evidence="2">Uncharacterized protein</fullName>
    </submittedName>
</protein>
<evidence type="ECO:0000313" key="3">
    <source>
        <dbReference type="Proteomes" id="UP001139353"/>
    </source>
</evidence>
<keyword evidence="3" id="KW-1185">Reference proteome</keyword>
<reference evidence="2" key="1">
    <citation type="submission" date="2021-11" db="EMBL/GenBank/DDBJ databases">
        <title>BS-T2-15 a new species belonging to the Comamonadaceae family isolated from the soil of a French oak forest.</title>
        <authorList>
            <person name="Mieszkin S."/>
            <person name="Alain K."/>
        </authorList>
    </citation>
    <scope>NUCLEOTIDE SEQUENCE</scope>
    <source>
        <strain evidence="2">BS-T2-15</strain>
    </source>
</reference>
<comment type="caution">
    <text evidence="2">The sequence shown here is derived from an EMBL/GenBank/DDBJ whole genome shotgun (WGS) entry which is preliminary data.</text>
</comment>
<dbReference type="RefSeq" id="WP_275683355.1">
    <property type="nucleotide sequence ID" value="NZ_JAJLJH010000004.1"/>
</dbReference>
<name>A0A9X1YKV8_9BURK</name>
<proteinExistence type="predicted"/>
<accession>A0A9X1YKV8</accession>
<dbReference type="AlphaFoldDB" id="A0A9X1YKV8"/>
<gene>
    <name evidence="2" type="ORF">LPC04_16535</name>
</gene>
<feature type="chain" id="PRO_5040719022" evidence="1">
    <location>
        <begin position="20"/>
        <end position="352"/>
    </location>
</feature>
<dbReference type="Proteomes" id="UP001139353">
    <property type="component" value="Unassembled WGS sequence"/>
</dbReference>
<dbReference type="EMBL" id="JAJLJH010000004">
    <property type="protein sequence ID" value="MCK9687315.1"/>
    <property type="molecule type" value="Genomic_DNA"/>
</dbReference>